<organism evidence="1 2">
    <name type="scientific">Paeniglutamicibacter gangotriensis</name>
    <dbReference type="NCBI Taxonomy" id="254787"/>
    <lineage>
        <taxon>Bacteria</taxon>
        <taxon>Bacillati</taxon>
        <taxon>Actinomycetota</taxon>
        <taxon>Actinomycetes</taxon>
        <taxon>Micrococcales</taxon>
        <taxon>Micrococcaceae</taxon>
        <taxon>Paeniglutamicibacter</taxon>
    </lineage>
</organism>
<dbReference type="EMBL" id="VOBL01000001">
    <property type="protein sequence ID" value="KAA0979905.1"/>
    <property type="molecule type" value="Genomic_DNA"/>
</dbReference>
<protein>
    <submittedName>
        <fullName evidence="1">Uncharacterized protein</fullName>
    </submittedName>
</protein>
<dbReference type="RefSeq" id="WP_149618451.1">
    <property type="nucleotide sequence ID" value="NZ_VOBL01000001.1"/>
</dbReference>
<evidence type="ECO:0000313" key="2">
    <source>
        <dbReference type="Proteomes" id="UP000323856"/>
    </source>
</evidence>
<comment type="caution">
    <text evidence="1">The sequence shown here is derived from an EMBL/GenBank/DDBJ whole genome shotgun (WGS) entry which is preliminary data.</text>
</comment>
<reference evidence="1 2" key="1">
    <citation type="submission" date="2019-07" db="EMBL/GenBank/DDBJ databases">
        <title>Analysis of the biochemical properties, biological activity and biotechnological potential of siderophores and biosurfactants produced by Antarctic psychrotolerant bacteria.</title>
        <authorList>
            <person name="Styczynski M."/>
            <person name="Krucon T."/>
            <person name="Decewicz P."/>
            <person name="Dziewit L."/>
        </authorList>
    </citation>
    <scope>NUCLEOTIDE SEQUENCE [LARGE SCALE GENOMIC DNA]</scope>
    <source>
        <strain evidence="1 2">ANT_H27</strain>
    </source>
</reference>
<name>A0A5B0EP27_9MICC</name>
<sequence length="153" mass="16595">MTTPPLDLPALRDDLRMSTGRTFPIYREELQALLDRLVNAESAWTNWQNVGLGMQARAEAGERDLAAVTVSRDGWLARAEAAEKAVARVEALCQDTDGNWLNPEDECNNVGSILQAVRGEHTKQLGGTPTGEFADVCSCGKSYWPCDSLDGGA</sequence>
<dbReference type="AlphaFoldDB" id="A0A5B0EP27"/>
<gene>
    <name evidence="1" type="ORF">FQ154_01730</name>
</gene>
<proteinExistence type="predicted"/>
<dbReference type="Proteomes" id="UP000323856">
    <property type="component" value="Unassembled WGS sequence"/>
</dbReference>
<accession>A0A5B0EP27</accession>
<evidence type="ECO:0000313" key="1">
    <source>
        <dbReference type="EMBL" id="KAA0979905.1"/>
    </source>
</evidence>